<proteinExistence type="inferred from homology"/>
<comment type="similarity">
    <text evidence="4">Belongs to the helicase family. RAD3/XPD subfamily.</text>
</comment>
<dbReference type="FunFam" id="3.40.50.300:FF:000135">
    <property type="entry name" value="DNA repair helicase RAD3, putative"/>
    <property type="match status" value="1"/>
</dbReference>
<dbReference type="Gene3D" id="3.40.50.300">
    <property type="entry name" value="P-loop containing nucleotide triphosphate hydrolases"/>
    <property type="match status" value="2"/>
</dbReference>
<dbReference type="PANTHER" id="PTHR11472:SF1">
    <property type="entry name" value="GENERAL TRANSCRIPTION AND DNA REPAIR FACTOR IIH HELICASE SUBUNIT XPD"/>
    <property type="match status" value="1"/>
</dbReference>
<evidence type="ECO:0000256" key="8">
    <source>
        <dbReference type="ARBA" id="ARBA00022490"/>
    </source>
</evidence>
<dbReference type="PROSITE" id="PS00690">
    <property type="entry name" value="DEAH_ATP_HELICASE"/>
    <property type="match status" value="1"/>
</dbReference>
<evidence type="ECO:0000313" key="33">
    <source>
        <dbReference type="Proteomes" id="UP000005239"/>
    </source>
</evidence>
<evidence type="ECO:0000256" key="2">
    <source>
        <dbReference type="ARBA" id="ARBA00004123"/>
    </source>
</evidence>
<dbReference type="GO" id="GO:0003684">
    <property type="term" value="F:damaged DNA binding"/>
    <property type="evidence" value="ECO:0000318"/>
    <property type="project" value="GO_Central"/>
</dbReference>
<feature type="compositionally biased region" description="Acidic residues" evidence="31">
    <location>
        <begin position="940"/>
        <end position="949"/>
    </location>
</feature>
<dbReference type="Pfam" id="PF13307">
    <property type="entry name" value="Helicase_C_2"/>
    <property type="match status" value="1"/>
</dbReference>
<dbReference type="GO" id="GO:0016818">
    <property type="term" value="F:hydrolase activity, acting on acid anhydrides, in phosphorus-containing anhydrides"/>
    <property type="evidence" value="ECO:0007669"/>
    <property type="project" value="InterPro"/>
</dbReference>
<evidence type="ECO:0000256" key="30">
    <source>
        <dbReference type="SAM" id="Coils"/>
    </source>
</evidence>
<dbReference type="GO" id="GO:0071846">
    <property type="term" value="P:actin filament debranching"/>
    <property type="evidence" value="ECO:0007669"/>
    <property type="project" value="InterPro"/>
</dbReference>
<dbReference type="EnsemblMetazoa" id="PPA12132.1">
    <property type="protein sequence ID" value="PPA12132.1"/>
    <property type="gene ID" value="WBGene00101686"/>
</dbReference>
<dbReference type="InterPro" id="IPR013020">
    <property type="entry name" value="Rad3/Chl1-like"/>
</dbReference>
<dbReference type="GO" id="GO:0006281">
    <property type="term" value="P:DNA repair"/>
    <property type="evidence" value="ECO:0007669"/>
    <property type="project" value="UniProtKB-KW"/>
</dbReference>
<evidence type="ECO:0000256" key="12">
    <source>
        <dbReference type="ARBA" id="ARBA00022801"/>
    </source>
</evidence>
<keyword evidence="12" id="KW-0378">Hydrolase</keyword>
<comment type="catalytic activity">
    <reaction evidence="24">
        <text>ATP + H2O = ADP + phosphate + H(+)</text>
        <dbReference type="Rhea" id="RHEA:13065"/>
        <dbReference type="ChEBI" id="CHEBI:15377"/>
        <dbReference type="ChEBI" id="CHEBI:15378"/>
        <dbReference type="ChEBI" id="CHEBI:30616"/>
        <dbReference type="ChEBI" id="CHEBI:43474"/>
        <dbReference type="ChEBI" id="CHEBI:456216"/>
        <dbReference type="EC" id="5.6.2.3"/>
    </reaction>
</comment>
<evidence type="ECO:0000256" key="4">
    <source>
        <dbReference type="ARBA" id="ARBA00009146"/>
    </source>
</evidence>
<evidence type="ECO:0000256" key="27">
    <source>
        <dbReference type="ARBA" id="ARBA00081072"/>
    </source>
</evidence>
<keyword evidence="16" id="KW-0411">Iron-sulfur</keyword>
<evidence type="ECO:0000256" key="28">
    <source>
        <dbReference type="ARBA" id="ARBA00081188"/>
    </source>
</evidence>
<evidence type="ECO:0000256" key="17">
    <source>
        <dbReference type="ARBA" id="ARBA00023015"/>
    </source>
</evidence>
<organism evidence="32 33">
    <name type="scientific">Pristionchus pacificus</name>
    <name type="common">Parasitic nematode worm</name>
    <dbReference type="NCBI Taxonomy" id="54126"/>
    <lineage>
        <taxon>Eukaryota</taxon>
        <taxon>Metazoa</taxon>
        <taxon>Ecdysozoa</taxon>
        <taxon>Nematoda</taxon>
        <taxon>Chromadorea</taxon>
        <taxon>Rhabditida</taxon>
        <taxon>Rhabditina</taxon>
        <taxon>Diplogasteromorpha</taxon>
        <taxon>Diplogasteroidea</taxon>
        <taxon>Neodiplogasteridae</taxon>
        <taxon>Pristionchus</taxon>
    </lineage>
</organism>
<evidence type="ECO:0000256" key="25">
    <source>
        <dbReference type="ARBA" id="ARBA00078828"/>
    </source>
</evidence>
<keyword evidence="17" id="KW-0805">Transcription regulation</keyword>
<keyword evidence="13" id="KW-0347">Helicase</keyword>
<dbReference type="EC" id="5.6.2.3" evidence="23"/>
<comment type="cofactor">
    <cofactor evidence="1">
        <name>[4Fe-4S] cluster</name>
        <dbReference type="ChEBI" id="CHEBI:49883"/>
    </cofactor>
</comment>
<dbReference type="InterPro" id="IPR014013">
    <property type="entry name" value="Helic_SF1/SF2_ATP-bd_DinG/Rad3"/>
</dbReference>
<dbReference type="GO" id="GO:0003678">
    <property type="term" value="F:DNA helicase activity"/>
    <property type="evidence" value="ECO:0000318"/>
    <property type="project" value="GO_Central"/>
</dbReference>
<evidence type="ECO:0000256" key="29">
    <source>
        <dbReference type="ARBA" id="ARBA00082576"/>
    </source>
</evidence>
<dbReference type="GO" id="GO:0051539">
    <property type="term" value="F:4 iron, 4 sulfur cluster binding"/>
    <property type="evidence" value="ECO:0007669"/>
    <property type="project" value="UniProtKB-KW"/>
</dbReference>
<keyword evidence="7" id="KW-0004">4Fe-4S</keyword>
<dbReference type="SMART" id="SM00488">
    <property type="entry name" value="DEXDc2"/>
    <property type="match status" value="1"/>
</dbReference>
<dbReference type="PANTHER" id="PTHR11472">
    <property type="entry name" value="DNA REPAIR DEAD HELICASE RAD3/XP-D SUBFAMILY MEMBER"/>
    <property type="match status" value="1"/>
</dbReference>
<dbReference type="InterPro" id="IPR002464">
    <property type="entry name" value="DNA/RNA_helicase_DEAH_CS"/>
</dbReference>
<evidence type="ECO:0000256" key="31">
    <source>
        <dbReference type="SAM" id="MobiDB-lite"/>
    </source>
</evidence>
<reference evidence="32" key="2">
    <citation type="submission" date="2022-06" db="UniProtKB">
        <authorList>
            <consortium name="EnsemblMetazoa"/>
        </authorList>
    </citation>
    <scope>IDENTIFICATION</scope>
    <source>
        <strain evidence="32">PS312</strain>
    </source>
</reference>
<dbReference type="InterPro" id="IPR045028">
    <property type="entry name" value="DinG/Rad3-like"/>
</dbReference>
<dbReference type="GO" id="GO:0005634">
    <property type="term" value="C:nucleus"/>
    <property type="evidence" value="ECO:0000318"/>
    <property type="project" value="GO_Central"/>
</dbReference>
<dbReference type="GO" id="GO:0043139">
    <property type="term" value="F:5'-3' DNA helicase activity"/>
    <property type="evidence" value="ECO:0007669"/>
    <property type="project" value="UniProtKB-EC"/>
</dbReference>
<dbReference type="InterPro" id="IPR011171">
    <property type="entry name" value="GMF"/>
</dbReference>
<evidence type="ECO:0000256" key="22">
    <source>
        <dbReference type="ARBA" id="ARBA00023242"/>
    </source>
</evidence>
<keyword evidence="33" id="KW-1185">Reference proteome</keyword>
<evidence type="ECO:0000256" key="16">
    <source>
        <dbReference type="ARBA" id="ARBA00023014"/>
    </source>
</evidence>
<evidence type="ECO:0000256" key="20">
    <source>
        <dbReference type="ARBA" id="ARBA00023204"/>
    </source>
</evidence>
<keyword evidence="21" id="KW-0413">Isomerase</keyword>
<dbReference type="GO" id="GO:0006366">
    <property type="term" value="P:transcription by RNA polymerase II"/>
    <property type="evidence" value="ECO:0000318"/>
    <property type="project" value="GO_Central"/>
</dbReference>
<evidence type="ECO:0000313" key="32">
    <source>
        <dbReference type="EnsemblMetazoa" id="PPA12132.1"/>
    </source>
</evidence>
<dbReference type="NCBIfam" id="TIGR00604">
    <property type="entry name" value="rad3"/>
    <property type="match status" value="2"/>
</dbReference>
<keyword evidence="14" id="KW-0067">ATP-binding</keyword>
<accession>A0A2A6CCS3</accession>
<dbReference type="GO" id="GO:0003779">
    <property type="term" value="F:actin binding"/>
    <property type="evidence" value="ECO:0007669"/>
    <property type="project" value="InterPro"/>
</dbReference>
<dbReference type="GO" id="GO:0005737">
    <property type="term" value="C:cytoplasm"/>
    <property type="evidence" value="ECO:0007669"/>
    <property type="project" value="UniProtKB-SubCell"/>
</dbReference>
<feature type="coiled-coil region" evidence="30">
    <location>
        <begin position="353"/>
        <end position="438"/>
    </location>
</feature>
<dbReference type="Gene3D" id="1.10.30.20">
    <property type="entry name" value="Bacterial XPD DNA helicase, FeS cluster domain"/>
    <property type="match status" value="1"/>
</dbReference>
<keyword evidence="30" id="KW-0175">Coiled coil</keyword>
<keyword evidence="11" id="KW-0227">DNA damage</keyword>
<dbReference type="InterPro" id="IPR042493">
    <property type="entry name" value="XPD_DNA_FeS"/>
</dbReference>
<feature type="region of interest" description="Disordered" evidence="31">
    <location>
        <begin position="896"/>
        <end position="953"/>
    </location>
</feature>
<dbReference type="PROSITE" id="PS51263">
    <property type="entry name" value="ADF_H"/>
    <property type="match status" value="1"/>
</dbReference>
<accession>A0A8R1YE51</accession>
<dbReference type="Pfam" id="PF06733">
    <property type="entry name" value="DEAD_2"/>
    <property type="match status" value="1"/>
</dbReference>
<dbReference type="InterPro" id="IPR010614">
    <property type="entry name" value="RAD3-like_helicase_DEAD"/>
</dbReference>
<dbReference type="InterPro" id="IPR002108">
    <property type="entry name" value="ADF-H"/>
</dbReference>
<dbReference type="GO" id="GO:0071944">
    <property type="term" value="C:cell periphery"/>
    <property type="evidence" value="ECO:0007669"/>
    <property type="project" value="UniProtKB-ARBA"/>
</dbReference>
<dbReference type="FunFam" id="3.40.50.300:FF:000128">
    <property type="entry name" value="Putative DNA repair helicase RAD3"/>
    <property type="match status" value="1"/>
</dbReference>
<sequence>MLLLLAPYAPTDRAAAAADGQSSMKVQPIKISGKTAATQIDKVAYQFGSRYAYPPHEVLPDSDLRPAEIKIEELEVYFPYDYVYPEQVLYMKELKKSLDAQGHCLLEMPSGTGKTVSLLSLVLAYMTRYPDKLEKLVYCSRTIPEIEKCVAELQNLFKFYETMNGQAPEMLALAMSARKNLCINEKVLAARTGIGIDSACQKLTASFIRAKKRLNDDADLPDCPFFEKLDATPGFELPNGVWNLSDLKDIGSSAGVCPYFVARQAMSRASIVVYSYHYILDPKIAELVSKDFSKKACVVFDEAHNIDSVCIESMSVAVSGKTIDRNGKKLRPDEAEKRMRERNDILPAQRMTFDQIRNRITTLLSQKKEHQRKEHGNRQRRFVKLIDDFERDLAEEGMAMNELSALERTVERTKEENAAKLQEEYEKMLETMRRNERERANDERLANPVLPSDILNEAIPGSIRTANHFVIFLKRVVEYIRHRLRSSHVLIESPASFLKDINDKMFIDRKPLRFCAERLANLARTLELADASDIGALTQICTLATLVSTYSKGFTVIVEPAEASQPALLHLSCMDASIAIRPVMDRFQTVVITSGTLSPLEMYPKILDFDAFSCVSFTMTLARPCIAPLIVARGNDQVAITSRFESRADVAVIRNYGNLVLEMASLVPDGMVVFFTSYTYMEHVVATWYDQHIIDELMKYKLLFIETNDALETSVALEKYVEACDSGRGACLFSVARGKVSEGIDFSHHLGRAVIMLGIPYVYTESRILRARLEYLRDQFGIKENDFLTFDAMRHTAQCMGRALRGKTDYGLMVFADKRFSRTDKRGKLPRWMQEHLDPANTNLSIDEAGQQARRWLSLMAQPFSKKEQLGISVLTKDMLGEKNMQKFEKYRSKRSIDRLPYPMDSGDQPTCSKYYREPEQEDNPVSPPPPEQQQHEDGREEEEQEEIEPSGWQLTFPSPLIREMGNVLQLPEIKNLRLVCRNWTAALDAAFLKKARREAVNATSYQWEPIHYSHALYAPRIYPRMFHCGAHHPMTNKIYIFGGNGLQRRADAYDFDANYNDVWTFDLRRKCWERLLVPDTPYPMPKSRASMVAWRQYLVLFGGFRRPNRRGPMGVGAAEFHVDESDDVNSGGMVMPDRGSLPYEIHYLDVMTNLWETATPVPRDGGINFLGLHDHAAAVVGKWMVVVGGLRSTPWDEGLHVNADIYLFDLEERMWHKAPRLWSQSCEEMHNKPKPAELARGMLALVRPGRLLYHPCFPIGVPARGAVGAAAAAAAGQNAANAAAAFVAAYQNMLPIQRLLHQSRDSLNAYFLDYDPANVLGVPWRWTPVPVASPHILRAISPLAPPVAVACDERVHLINLVAETVRVRRDSDLDSFHGLQSFAVQIKREIRARTEKSETHAEFYDSLADAPFEFELDCADFYKHMRPRVTGKDALRVVVSVLQGRSGHIGDYKVHIRYLDSRCEHLFTRGVTNFIEETTVGNLPTKGGGKSPHAASTEKTLQLVRQSSRRIIKIVKADLTALDTQALPQLVWNETVDRPRAEETPIPSVGLLLVQADGTLLVTGGETRPDEDGNIEQSVGGGTWMANPMRCDCLSIVECAWSPPLHFTHYLARSSDERSGGLTICKIPDELKDTLKKFRFAKSTTMNALIIKIDRDAQEMRIDEEMEDVTMDEIRDELPHMQPRFLLLSYAYKHADGRTSYPMCMIFYSPPGCSPEQQMLYAGSRNNLNFEVRDQEELTQEYIDYKAV</sequence>
<dbReference type="SUPFAM" id="SSF117281">
    <property type="entry name" value="Kelch motif"/>
    <property type="match status" value="1"/>
</dbReference>
<dbReference type="CDD" id="cd18788">
    <property type="entry name" value="SF2_C_XPD"/>
    <property type="match status" value="1"/>
</dbReference>
<comment type="similarity">
    <text evidence="5">Belongs to the actin-binding proteins ADF family. GMF subfamily.</text>
</comment>
<dbReference type="InterPro" id="IPR015915">
    <property type="entry name" value="Kelch-typ_b-propeller"/>
</dbReference>
<dbReference type="FunFam" id="1.10.275.40:FF:000001">
    <property type="entry name" value="DNA repair helicase (Rad3)"/>
    <property type="match status" value="1"/>
</dbReference>
<evidence type="ECO:0000256" key="11">
    <source>
        <dbReference type="ARBA" id="ARBA00022763"/>
    </source>
</evidence>
<gene>
    <name evidence="32" type="primary">WBGene00101686</name>
</gene>
<dbReference type="Pfam" id="PF24681">
    <property type="entry name" value="Kelch_KLHDC2_KLHL20_DRC7"/>
    <property type="match status" value="1"/>
</dbReference>
<dbReference type="Proteomes" id="UP000005239">
    <property type="component" value="Unassembled WGS sequence"/>
</dbReference>
<dbReference type="GO" id="GO:0071933">
    <property type="term" value="F:Arp2/3 complex binding"/>
    <property type="evidence" value="ECO:0007669"/>
    <property type="project" value="InterPro"/>
</dbReference>
<keyword evidence="22" id="KW-0539">Nucleus</keyword>
<evidence type="ECO:0000256" key="13">
    <source>
        <dbReference type="ARBA" id="ARBA00022806"/>
    </source>
</evidence>
<dbReference type="InterPro" id="IPR027417">
    <property type="entry name" value="P-loop_NTPase"/>
</dbReference>
<evidence type="ECO:0000256" key="23">
    <source>
        <dbReference type="ARBA" id="ARBA00044969"/>
    </source>
</evidence>
<keyword evidence="19" id="KW-0804">Transcription</keyword>
<evidence type="ECO:0000256" key="14">
    <source>
        <dbReference type="ARBA" id="ARBA00022840"/>
    </source>
</evidence>
<reference evidence="33" key="1">
    <citation type="journal article" date="2008" name="Nat. Genet.">
        <title>The Pristionchus pacificus genome provides a unique perspective on nematode lifestyle and parasitism.</title>
        <authorList>
            <person name="Dieterich C."/>
            <person name="Clifton S.W."/>
            <person name="Schuster L.N."/>
            <person name="Chinwalla A."/>
            <person name="Delehaunty K."/>
            <person name="Dinkelacker I."/>
            <person name="Fulton L."/>
            <person name="Fulton R."/>
            <person name="Godfrey J."/>
            <person name="Minx P."/>
            <person name="Mitreva M."/>
            <person name="Roeseler W."/>
            <person name="Tian H."/>
            <person name="Witte H."/>
            <person name="Yang S.P."/>
            <person name="Wilson R.K."/>
            <person name="Sommer R.J."/>
        </authorList>
    </citation>
    <scope>NUCLEOTIDE SEQUENCE [LARGE SCALE GENOMIC DNA]</scope>
    <source>
        <strain evidence="33">PS312</strain>
    </source>
</reference>
<dbReference type="InterPro" id="IPR006555">
    <property type="entry name" value="ATP-dep_Helicase_C"/>
</dbReference>
<dbReference type="SUPFAM" id="SSF52540">
    <property type="entry name" value="P-loop containing nucleoside triphosphate hydrolases"/>
    <property type="match status" value="2"/>
</dbReference>
<dbReference type="GO" id="GO:0005524">
    <property type="term" value="F:ATP binding"/>
    <property type="evidence" value="ECO:0007669"/>
    <property type="project" value="UniProtKB-KW"/>
</dbReference>
<keyword evidence="10" id="KW-0547">Nucleotide-binding</keyword>
<keyword evidence="18" id="KW-0238">DNA-binding</keyword>
<dbReference type="InterPro" id="IPR006554">
    <property type="entry name" value="Helicase-like_DEXD_c2"/>
</dbReference>
<dbReference type="GO" id="GO:0035315">
    <property type="term" value="P:hair cell differentiation"/>
    <property type="evidence" value="ECO:0007669"/>
    <property type="project" value="UniProtKB-ARBA"/>
</dbReference>
<keyword evidence="8" id="KW-0963">Cytoplasm</keyword>
<dbReference type="PROSITE" id="PS51193">
    <property type="entry name" value="HELICASE_ATP_BIND_2"/>
    <property type="match status" value="1"/>
</dbReference>
<dbReference type="Gene3D" id="1.10.275.40">
    <property type="match status" value="1"/>
</dbReference>
<evidence type="ECO:0000256" key="3">
    <source>
        <dbReference type="ARBA" id="ARBA00004496"/>
    </source>
</evidence>
<evidence type="ECO:0000256" key="21">
    <source>
        <dbReference type="ARBA" id="ARBA00023235"/>
    </source>
</evidence>
<evidence type="ECO:0000256" key="10">
    <source>
        <dbReference type="ARBA" id="ARBA00022741"/>
    </source>
</evidence>
<dbReference type="Gene3D" id="3.40.20.10">
    <property type="entry name" value="Severin"/>
    <property type="match status" value="1"/>
</dbReference>
<keyword evidence="15" id="KW-0408">Iron</keyword>
<evidence type="ECO:0000256" key="5">
    <source>
        <dbReference type="ARBA" id="ARBA00010055"/>
    </source>
</evidence>
<evidence type="ECO:0000256" key="7">
    <source>
        <dbReference type="ARBA" id="ARBA00022485"/>
    </source>
</evidence>
<dbReference type="SMART" id="SM00491">
    <property type="entry name" value="HELICc2"/>
    <property type="match status" value="1"/>
</dbReference>
<dbReference type="GO" id="GO:0045951">
    <property type="term" value="P:positive regulation of mitotic recombination"/>
    <property type="evidence" value="ECO:0000318"/>
    <property type="project" value="GO_Central"/>
</dbReference>
<evidence type="ECO:0000256" key="6">
    <source>
        <dbReference type="ARBA" id="ARBA00014344"/>
    </source>
</evidence>
<evidence type="ECO:0000256" key="19">
    <source>
        <dbReference type="ARBA" id="ARBA00023163"/>
    </source>
</evidence>
<dbReference type="GO" id="GO:0046872">
    <property type="term" value="F:metal ion binding"/>
    <property type="evidence" value="ECO:0007669"/>
    <property type="project" value="UniProtKB-KW"/>
</dbReference>
<dbReference type="FunFam" id="3.40.20.10:FF:000026">
    <property type="entry name" value="Glia maturation factor"/>
    <property type="match status" value="1"/>
</dbReference>
<evidence type="ECO:0000256" key="15">
    <source>
        <dbReference type="ARBA" id="ARBA00023004"/>
    </source>
</evidence>
<name>A0A2A6CCS3_PRIPA</name>
<evidence type="ECO:0000256" key="18">
    <source>
        <dbReference type="ARBA" id="ARBA00023125"/>
    </source>
</evidence>
<dbReference type="Gene3D" id="2.120.10.80">
    <property type="entry name" value="Kelch-type beta propeller"/>
    <property type="match status" value="1"/>
</dbReference>
<evidence type="ECO:0000256" key="24">
    <source>
        <dbReference type="ARBA" id="ARBA00048954"/>
    </source>
</evidence>
<keyword evidence="9" id="KW-0479">Metal-binding</keyword>
<keyword evidence="20" id="KW-0234">DNA repair</keyword>
<evidence type="ECO:0000256" key="1">
    <source>
        <dbReference type="ARBA" id="ARBA00001966"/>
    </source>
</evidence>
<dbReference type="InterPro" id="IPR010643">
    <property type="entry name" value="HBB"/>
</dbReference>
<dbReference type="InterPro" id="IPR029006">
    <property type="entry name" value="ADF-H/Gelsolin-like_dom_sf"/>
</dbReference>
<protein>
    <recommendedName>
        <fullName evidence="6">General transcription and DNA repair factor IIH helicase subunit XPD</fullName>
        <ecNumber evidence="23">5.6.2.3</ecNumber>
    </recommendedName>
    <alternativeName>
        <fullName evidence="26">CXPD</fullName>
    </alternativeName>
    <alternativeName>
        <fullName evidence="27">DNA 5'-3' helicase XPD</fullName>
    </alternativeName>
    <alternativeName>
        <fullName evidence="25">DNA excision repair protein ERCC-2</fullName>
    </alternativeName>
    <alternativeName>
        <fullName evidence="28">DNA repair protein complementing XP-D cells</fullName>
    </alternativeName>
    <alternativeName>
        <fullName evidence="29">Xeroderma pigmentosum group D-complementing protein</fullName>
    </alternativeName>
</protein>
<dbReference type="SUPFAM" id="SSF55753">
    <property type="entry name" value="Actin depolymerizing proteins"/>
    <property type="match status" value="1"/>
</dbReference>
<evidence type="ECO:0000256" key="26">
    <source>
        <dbReference type="ARBA" id="ARBA00079246"/>
    </source>
</evidence>
<comment type="subcellular location">
    <subcellularLocation>
        <location evidence="3">Cytoplasm</location>
    </subcellularLocation>
    <subcellularLocation>
        <location evidence="2">Nucleus</location>
    </subcellularLocation>
</comment>
<dbReference type="SMART" id="SM00102">
    <property type="entry name" value="ADF"/>
    <property type="match status" value="1"/>
</dbReference>
<evidence type="ECO:0000256" key="9">
    <source>
        <dbReference type="ARBA" id="ARBA00022723"/>
    </source>
</evidence>
<dbReference type="FunFam" id="1.10.30.20:FF:000001">
    <property type="entry name" value="DNA repair helicase rad15"/>
    <property type="match status" value="1"/>
</dbReference>
<dbReference type="CDD" id="cd11283">
    <property type="entry name" value="ADF_GMF-beta_like"/>
    <property type="match status" value="1"/>
</dbReference>
<dbReference type="Pfam" id="PF06777">
    <property type="entry name" value="HBB"/>
    <property type="match status" value="1"/>
</dbReference>
<dbReference type="Pfam" id="PF00241">
    <property type="entry name" value="Cofilin_ADF"/>
    <property type="match status" value="1"/>
</dbReference>